<feature type="domain" description="Large ribosomal subunit protein bL12 C-terminal" evidence="5">
    <location>
        <begin position="70"/>
        <end position="137"/>
    </location>
</feature>
<evidence type="ECO:0000259" key="5">
    <source>
        <dbReference type="Pfam" id="PF00542"/>
    </source>
</evidence>
<reference evidence="7 8" key="1">
    <citation type="submission" date="2017-07" db="EMBL/GenBank/DDBJ databases">
        <title>Mechanisms for carbon and nitrogen cycling indicate functional differentiation within the Candidate Phyla Radiation.</title>
        <authorList>
            <person name="Danczak R.E."/>
            <person name="Johnston M.D."/>
            <person name="Kenah C."/>
            <person name="Slattery M."/>
            <person name="Wrighton K.C."/>
            <person name="Wilkins M.J."/>
        </authorList>
    </citation>
    <scope>NUCLEOTIDE SEQUENCE [LARGE SCALE GENOMIC DNA]</scope>
    <source>
        <strain evidence="7">Licking1014_85</strain>
    </source>
</reference>
<evidence type="ECO:0000256" key="1">
    <source>
        <dbReference type="ARBA" id="ARBA00007197"/>
    </source>
</evidence>
<proteinExistence type="inferred from homology"/>
<gene>
    <name evidence="7" type="ORF">CEN91_363</name>
</gene>
<evidence type="ECO:0000256" key="4">
    <source>
        <dbReference type="ARBA" id="ARBA00035412"/>
    </source>
</evidence>
<dbReference type="FunFam" id="3.30.1390.10:FF:000001">
    <property type="entry name" value="50S ribosomal protein L7/L12"/>
    <property type="match status" value="1"/>
</dbReference>
<comment type="similarity">
    <text evidence="1">Belongs to the bacterial ribosomal protein bL12 family.</text>
</comment>
<dbReference type="NCBIfam" id="TIGR00855">
    <property type="entry name" value="L12"/>
    <property type="match status" value="1"/>
</dbReference>
<keyword evidence="3" id="KW-0687">Ribonucleoprotein</keyword>
<protein>
    <recommendedName>
        <fullName evidence="4">50S ribosomal protein L7/L12</fullName>
    </recommendedName>
</protein>
<evidence type="ECO:0000256" key="2">
    <source>
        <dbReference type="ARBA" id="ARBA00022980"/>
    </source>
</evidence>
<dbReference type="AlphaFoldDB" id="A0A554LJK5"/>
<evidence type="ECO:0000259" key="6">
    <source>
        <dbReference type="Pfam" id="PF16320"/>
    </source>
</evidence>
<accession>A0A554LJK5</accession>
<dbReference type="GO" id="GO:0003735">
    <property type="term" value="F:structural constituent of ribosome"/>
    <property type="evidence" value="ECO:0007669"/>
    <property type="project" value="InterPro"/>
</dbReference>
<dbReference type="InterPro" id="IPR014719">
    <property type="entry name" value="Ribosomal_bL12_C/ClpS-like"/>
</dbReference>
<dbReference type="Pfam" id="PF16320">
    <property type="entry name" value="Ribosomal_L12_N"/>
    <property type="match status" value="1"/>
</dbReference>
<dbReference type="GO" id="GO:0022625">
    <property type="term" value="C:cytosolic large ribosomal subunit"/>
    <property type="evidence" value="ECO:0007669"/>
    <property type="project" value="TreeGrafter"/>
</dbReference>
<comment type="caution">
    <text evidence="7">The sequence shown here is derived from an EMBL/GenBank/DDBJ whole genome shotgun (WGS) entry which is preliminary data.</text>
</comment>
<dbReference type="InterPro" id="IPR008932">
    <property type="entry name" value="Ribosomal_bL12_oligo"/>
</dbReference>
<sequence length="158" mass="17180">MSDEKETKKSEDSKFKDLIKSIEELSVKDLAELVKELEDRFGVSAMAPVAASAPAQGGSEVAPVEEKTHFNIVLADAGAQKIAVIKAVREIRPDLGLKEAKDLVDAAPKEVKSNASKIEAEEAKTKLEAAGAQVELQVNWQCLRPLEMDYTVFVQALD</sequence>
<evidence type="ECO:0000256" key="3">
    <source>
        <dbReference type="ARBA" id="ARBA00023274"/>
    </source>
</evidence>
<feature type="domain" description="Large ribosomal subunit protein bL12 oligomerization" evidence="6">
    <location>
        <begin position="16"/>
        <end position="57"/>
    </location>
</feature>
<dbReference type="PANTHER" id="PTHR45987:SF4">
    <property type="entry name" value="LARGE RIBOSOMAL SUBUNIT PROTEIN BL12M"/>
    <property type="match status" value="1"/>
</dbReference>
<dbReference type="GO" id="GO:0006412">
    <property type="term" value="P:translation"/>
    <property type="evidence" value="ECO:0007669"/>
    <property type="project" value="InterPro"/>
</dbReference>
<dbReference type="PANTHER" id="PTHR45987">
    <property type="entry name" value="39S RIBOSOMAL PROTEIN L12"/>
    <property type="match status" value="1"/>
</dbReference>
<dbReference type="CDD" id="cd00387">
    <property type="entry name" value="Ribosomal_L7_L12"/>
    <property type="match status" value="1"/>
</dbReference>
<dbReference type="Gene3D" id="3.30.1390.10">
    <property type="match status" value="1"/>
</dbReference>
<dbReference type="InterPro" id="IPR013823">
    <property type="entry name" value="Ribosomal_bL12_C"/>
</dbReference>
<dbReference type="Proteomes" id="UP000315589">
    <property type="component" value="Unassembled WGS sequence"/>
</dbReference>
<evidence type="ECO:0000313" key="7">
    <source>
        <dbReference type="EMBL" id="TSC92829.1"/>
    </source>
</evidence>
<dbReference type="InterPro" id="IPR036235">
    <property type="entry name" value="Ribosomal_bL12_oligo_N_sf"/>
</dbReference>
<name>A0A554LJK5_9BACT</name>
<dbReference type="Gene3D" id="1.20.5.710">
    <property type="entry name" value="Single helix bin"/>
    <property type="match status" value="1"/>
</dbReference>
<dbReference type="EMBL" id="VMGI01000044">
    <property type="protein sequence ID" value="TSC92829.1"/>
    <property type="molecule type" value="Genomic_DNA"/>
</dbReference>
<dbReference type="GO" id="GO:0003729">
    <property type="term" value="F:mRNA binding"/>
    <property type="evidence" value="ECO:0007669"/>
    <property type="project" value="TreeGrafter"/>
</dbReference>
<keyword evidence="2 7" id="KW-0689">Ribosomal protein</keyword>
<dbReference type="SUPFAM" id="SSF54736">
    <property type="entry name" value="ClpS-like"/>
    <property type="match status" value="1"/>
</dbReference>
<dbReference type="Pfam" id="PF00542">
    <property type="entry name" value="Ribosomal_L12"/>
    <property type="match status" value="1"/>
</dbReference>
<evidence type="ECO:0000313" key="8">
    <source>
        <dbReference type="Proteomes" id="UP000315589"/>
    </source>
</evidence>
<feature type="non-terminal residue" evidence="7">
    <location>
        <position position="158"/>
    </location>
</feature>
<organism evidence="7 8">
    <name type="scientific">Candidatus Berkelbacteria bacterium Licking1014_85</name>
    <dbReference type="NCBI Taxonomy" id="2017148"/>
    <lineage>
        <taxon>Bacteria</taxon>
        <taxon>Candidatus Berkelbacteria</taxon>
    </lineage>
</organism>
<dbReference type="SUPFAM" id="SSF48300">
    <property type="entry name" value="Ribosomal protein L7/12, oligomerisation (N-terminal) domain"/>
    <property type="match status" value="1"/>
</dbReference>
<dbReference type="InterPro" id="IPR000206">
    <property type="entry name" value="Ribosomal_bL12"/>
</dbReference>
<dbReference type="HAMAP" id="MF_00368">
    <property type="entry name" value="Ribosomal_bL12"/>
    <property type="match status" value="1"/>
</dbReference>